<dbReference type="EMBL" id="UGSG01000001">
    <property type="protein sequence ID" value="SUA80250.1"/>
    <property type="molecule type" value="Genomic_DNA"/>
</dbReference>
<comment type="subcellular location">
    <subcellularLocation>
        <location evidence="2">Cell envelope</location>
    </subcellularLocation>
</comment>
<dbReference type="Gene3D" id="3.10.450.350">
    <property type="match status" value="2"/>
</dbReference>
<evidence type="ECO:0000256" key="1">
    <source>
        <dbReference type="ARBA" id="ARBA00001947"/>
    </source>
</evidence>
<dbReference type="AlphaFoldDB" id="A0A378YUN5"/>
<evidence type="ECO:0000256" key="6">
    <source>
        <dbReference type="ARBA" id="ARBA00022833"/>
    </source>
</evidence>
<dbReference type="InterPro" id="IPR016047">
    <property type="entry name" value="M23ase_b-sheet_dom"/>
</dbReference>
<evidence type="ECO:0000313" key="13">
    <source>
        <dbReference type="Proteomes" id="UP000254573"/>
    </source>
</evidence>
<evidence type="ECO:0000256" key="4">
    <source>
        <dbReference type="ARBA" id="ARBA00022723"/>
    </source>
</evidence>
<keyword evidence="4" id="KW-0479">Metal-binding</keyword>
<organism evidence="11 13">
    <name type="scientific">Pandoraea pnomenusa</name>
    <dbReference type="NCBI Taxonomy" id="93220"/>
    <lineage>
        <taxon>Bacteria</taxon>
        <taxon>Pseudomonadati</taxon>
        <taxon>Pseudomonadota</taxon>
        <taxon>Betaproteobacteria</taxon>
        <taxon>Burkholderiales</taxon>
        <taxon>Burkholderiaceae</taxon>
        <taxon>Pandoraea</taxon>
    </lineage>
</organism>
<evidence type="ECO:0000313" key="14">
    <source>
        <dbReference type="Proteomes" id="UP000361468"/>
    </source>
</evidence>
<dbReference type="PANTHER" id="PTHR21666:SF288">
    <property type="entry name" value="CELL DIVISION PROTEIN YTFB"/>
    <property type="match status" value="1"/>
</dbReference>
<dbReference type="Proteomes" id="UP000254573">
    <property type="component" value="Unassembled WGS sequence"/>
</dbReference>
<dbReference type="GO" id="GO:0046872">
    <property type="term" value="F:metal ion binding"/>
    <property type="evidence" value="ECO:0007669"/>
    <property type="project" value="UniProtKB-KW"/>
</dbReference>
<dbReference type="Proteomes" id="UP000361468">
    <property type="component" value="Unassembled WGS sequence"/>
</dbReference>
<dbReference type="Gene3D" id="2.70.70.10">
    <property type="entry name" value="Glucose Permease (Domain IIA)"/>
    <property type="match status" value="1"/>
</dbReference>
<keyword evidence="8" id="KW-0472">Membrane</keyword>
<gene>
    <name evidence="12" type="primary">mepM</name>
    <name evidence="11" type="ORF">NCTC13160_03645</name>
    <name evidence="12" type="ORF">PPN31119_00056</name>
</gene>
<dbReference type="EC" id="3.4.24.75" evidence="11"/>
<dbReference type="SUPFAM" id="SSF51261">
    <property type="entry name" value="Duplicated hybrid motif"/>
    <property type="match status" value="1"/>
</dbReference>
<dbReference type="InterPro" id="IPR050570">
    <property type="entry name" value="Cell_wall_metabolism_enzyme"/>
</dbReference>
<dbReference type="InterPro" id="IPR011055">
    <property type="entry name" value="Dup_hybrid_motif"/>
</dbReference>
<dbReference type="Pfam" id="PF01551">
    <property type="entry name" value="Peptidase_M23"/>
    <property type="match status" value="1"/>
</dbReference>
<reference evidence="11 13" key="1">
    <citation type="submission" date="2018-06" db="EMBL/GenBank/DDBJ databases">
        <authorList>
            <consortium name="Pathogen Informatics"/>
            <person name="Doyle S."/>
        </authorList>
    </citation>
    <scope>NUCLEOTIDE SEQUENCE [LARGE SCALE GENOMIC DNA]</scope>
    <source>
        <strain evidence="11 13">NCTC13160</strain>
    </source>
</reference>
<dbReference type="GO" id="GO:0004222">
    <property type="term" value="F:metalloendopeptidase activity"/>
    <property type="evidence" value="ECO:0007669"/>
    <property type="project" value="TreeGrafter"/>
</dbReference>
<dbReference type="Pfam" id="PF19425">
    <property type="entry name" value="Csd3_N2"/>
    <property type="match status" value="1"/>
</dbReference>
<keyword evidence="5 11" id="KW-0378">Hydrolase</keyword>
<dbReference type="InterPro" id="IPR045834">
    <property type="entry name" value="Csd3_N2"/>
</dbReference>
<accession>A0A378YUN5</accession>
<evidence type="ECO:0000259" key="10">
    <source>
        <dbReference type="Pfam" id="PF19425"/>
    </source>
</evidence>
<evidence type="ECO:0000256" key="2">
    <source>
        <dbReference type="ARBA" id="ARBA00004196"/>
    </source>
</evidence>
<reference evidence="12 14" key="2">
    <citation type="submission" date="2019-08" db="EMBL/GenBank/DDBJ databases">
        <authorList>
            <person name="Peeters C."/>
        </authorList>
    </citation>
    <scope>NUCLEOTIDE SEQUENCE [LARGE SCALE GENOMIC DNA]</scope>
    <source>
        <strain evidence="12 14">LMG 31119</strain>
    </source>
</reference>
<dbReference type="CDD" id="cd12797">
    <property type="entry name" value="M23_peptidase"/>
    <property type="match status" value="1"/>
</dbReference>
<evidence type="ECO:0000256" key="5">
    <source>
        <dbReference type="ARBA" id="ARBA00022801"/>
    </source>
</evidence>
<dbReference type="EC" id="3.4.24.-" evidence="12"/>
<dbReference type="GO" id="GO:0006508">
    <property type="term" value="P:proteolysis"/>
    <property type="evidence" value="ECO:0007669"/>
    <property type="project" value="UniProtKB-KW"/>
</dbReference>
<feature type="domain" description="Csd3-like second N-terminal" evidence="10">
    <location>
        <begin position="203"/>
        <end position="321"/>
    </location>
</feature>
<dbReference type="STRING" id="93220.A6P55_15660"/>
<evidence type="ECO:0000256" key="8">
    <source>
        <dbReference type="SAM" id="Phobius"/>
    </source>
</evidence>
<evidence type="ECO:0000256" key="3">
    <source>
        <dbReference type="ARBA" id="ARBA00022670"/>
    </source>
</evidence>
<dbReference type="PANTHER" id="PTHR21666">
    <property type="entry name" value="PEPTIDASE-RELATED"/>
    <property type="match status" value="1"/>
</dbReference>
<protein>
    <submittedName>
        <fullName evidence="11">Glycyl-glycine endopeptidase ALE-1</fullName>
        <ecNumber evidence="11">3.4.24.75</ecNumber>
    </submittedName>
    <submittedName>
        <fullName evidence="12">Murein DD-endopeptidase MepM</fullName>
        <ecNumber evidence="12">3.4.24.-</ecNumber>
    </submittedName>
</protein>
<keyword evidence="7" id="KW-0482">Metalloprotease</keyword>
<evidence type="ECO:0000313" key="12">
    <source>
        <dbReference type="EMBL" id="VVE59883.1"/>
    </source>
</evidence>
<dbReference type="GO" id="GO:0030313">
    <property type="term" value="C:cell envelope"/>
    <property type="evidence" value="ECO:0007669"/>
    <property type="project" value="UniProtKB-SubCell"/>
</dbReference>
<feature type="transmembrane region" description="Helical" evidence="8">
    <location>
        <begin position="47"/>
        <end position="69"/>
    </location>
</feature>
<keyword evidence="8" id="KW-1133">Transmembrane helix</keyword>
<evidence type="ECO:0000259" key="9">
    <source>
        <dbReference type="Pfam" id="PF01551"/>
    </source>
</evidence>
<evidence type="ECO:0000256" key="7">
    <source>
        <dbReference type="ARBA" id="ARBA00023049"/>
    </source>
</evidence>
<name>A0A378YUN5_9BURK</name>
<feature type="domain" description="M23ase beta-sheet core" evidence="9">
    <location>
        <begin position="334"/>
        <end position="430"/>
    </location>
</feature>
<evidence type="ECO:0000313" key="11">
    <source>
        <dbReference type="EMBL" id="SUA80250.1"/>
    </source>
</evidence>
<proteinExistence type="predicted"/>
<sequence length="472" mass="52088">MSLRPGFFVSCAEFYVMWPKLRDFFARELLTLIDPTQPKHRRRKVQIVATVGSALTLGMVTAFGVAPMVPEAARNGASVTLPLTFPDLARQIQQLDAQSQTFIHQVALRRGETLGDMLSRLSIQDPAAERFIRDNAVARRLIGVPAGQVVQAETDDDGKLVSLSTVLSSGATAAQQLVIERDDKGTLRARMEQLANDTEWAMRSGAIAGNFFTAMDDAGVPDAVVAQMVRIFSGVINFQRDVRRGDRFRLVYEVIKQQDRTVRTGRVLAIEFINQGKTHQAIWYADPQGSPEGAYYGFDGRNLKQAFLRTPVEFSRISSAFGGREHPFQHQWKKHQGVDLAAPIGTRVFAAGDGVVTFVGKQNGYGNLIEIDHSGNFQTRYAHLSGFGQGVKAGMRVTQGQVIGFVGQTGWATGPHLHYELRLKGVPLNPFSTDVAAVAPLTGARLKLFDMYAENLLKRIDLMRTVQVAERD</sequence>
<keyword evidence="8" id="KW-0812">Transmembrane</keyword>
<keyword evidence="3" id="KW-0645">Protease</keyword>
<dbReference type="EMBL" id="CABPSO010000001">
    <property type="protein sequence ID" value="VVE59883.1"/>
    <property type="molecule type" value="Genomic_DNA"/>
</dbReference>
<comment type="cofactor">
    <cofactor evidence="1">
        <name>Zn(2+)</name>
        <dbReference type="ChEBI" id="CHEBI:29105"/>
    </cofactor>
</comment>
<keyword evidence="14" id="KW-1185">Reference proteome</keyword>
<keyword evidence="6" id="KW-0862">Zinc</keyword>